<evidence type="ECO:0000313" key="2">
    <source>
        <dbReference type="Proteomes" id="UP000199206"/>
    </source>
</evidence>
<dbReference type="STRING" id="1166340.SAMN05192583_0894"/>
<dbReference type="EMBL" id="FOCF01000001">
    <property type="protein sequence ID" value="SEM63008.1"/>
    <property type="molecule type" value="Genomic_DNA"/>
</dbReference>
<organism evidence="1 2">
    <name type="scientific">Sphingomonas gellani</name>
    <dbReference type="NCBI Taxonomy" id="1166340"/>
    <lineage>
        <taxon>Bacteria</taxon>
        <taxon>Pseudomonadati</taxon>
        <taxon>Pseudomonadota</taxon>
        <taxon>Alphaproteobacteria</taxon>
        <taxon>Sphingomonadales</taxon>
        <taxon>Sphingomonadaceae</taxon>
        <taxon>Sphingomonas</taxon>
    </lineage>
</organism>
<protein>
    <submittedName>
        <fullName evidence="1">Uncharacterized protein</fullName>
    </submittedName>
</protein>
<evidence type="ECO:0000313" key="1">
    <source>
        <dbReference type="EMBL" id="SEM63008.1"/>
    </source>
</evidence>
<proteinExistence type="predicted"/>
<reference evidence="2" key="1">
    <citation type="submission" date="2016-10" db="EMBL/GenBank/DDBJ databases">
        <authorList>
            <person name="Varghese N."/>
            <person name="Submissions S."/>
        </authorList>
    </citation>
    <scope>NUCLEOTIDE SEQUENCE [LARGE SCALE GENOMIC DNA]</scope>
    <source>
        <strain evidence="2">S6-262</strain>
    </source>
</reference>
<sequence length="197" mass="20702">MTSMSPALDQALTGPTPTIFGAVEIVLPNHTIRLLTGSGIIVFDGKTFTGSDATYGVLHSVEDLTDGTGDEAPGISLTLVPAGDAAAADLARPEHQGAAVSIWLGAVEPSNGLVIGEPLLIFLGALDVPKLTAGPNSRLLELEITSAFEDFFFSDDGARLSDTFHRYVWPGERGMSFVTGVDEQIYWGGDNPSGVKR</sequence>
<dbReference type="RefSeq" id="WP_093664176.1">
    <property type="nucleotide sequence ID" value="NZ_FOCF01000001.1"/>
</dbReference>
<dbReference type="AlphaFoldDB" id="A0A1H7ZZJ2"/>
<dbReference type="Proteomes" id="UP000199206">
    <property type="component" value="Unassembled WGS sequence"/>
</dbReference>
<gene>
    <name evidence="1" type="ORF">SAMN05192583_0894</name>
</gene>
<keyword evidence="2" id="KW-1185">Reference proteome</keyword>
<name>A0A1H7ZZJ2_9SPHN</name>
<accession>A0A1H7ZZJ2</accession>